<organism evidence="2">
    <name type="scientific">Anguilla anguilla</name>
    <name type="common">European freshwater eel</name>
    <name type="synonym">Muraena anguilla</name>
    <dbReference type="NCBI Taxonomy" id="7936"/>
    <lineage>
        <taxon>Eukaryota</taxon>
        <taxon>Metazoa</taxon>
        <taxon>Chordata</taxon>
        <taxon>Craniata</taxon>
        <taxon>Vertebrata</taxon>
        <taxon>Euteleostomi</taxon>
        <taxon>Actinopterygii</taxon>
        <taxon>Neopterygii</taxon>
        <taxon>Teleostei</taxon>
        <taxon>Anguilliformes</taxon>
        <taxon>Anguillidae</taxon>
        <taxon>Anguilla</taxon>
    </lineage>
</organism>
<evidence type="ECO:0008006" key="3">
    <source>
        <dbReference type="Google" id="ProtNLM"/>
    </source>
</evidence>
<reference evidence="2" key="1">
    <citation type="submission" date="2014-11" db="EMBL/GenBank/DDBJ databases">
        <authorList>
            <person name="Amaro Gonzalez C."/>
        </authorList>
    </citation>
    <scope>NUCLEOTIDE SEQUENCE</scope>
</reference>
<proteinExistence type="predicted"/>
<keyword evidence="1" id="KW-0732">Signal</keyword>
<name>A0A0E9RPX2_ANGAN</name>
<feature type="signal peptide" evidence="1">
    <location>
        <begin position="1"/>
        <end position="21"/>
    </location>
</feature>
<reference evidence="2" key="2">
    <citation type="journal article" date="2015" name="Fish Shellfish Immunol.">
        <title>Early steps in the European eel (Anguilla anguilla)-Vibrio vulnificus interaction in the gills: Role of the RtxA13 toxin.</title>
        <authorList>
            <person name="Callol A."/>
            <person name="Pajuelo D."/>
            <person name="Ebbesson L."/>
            <person name="Teles M."/>
            <person name="MacKenzie S."/>
            <person name="Amaro C."/>
        </authorList>
    </citation>
    <scope>NUCLEOTIDE SEQUENCE</scope>
</reference>
<evidence type="ECO:0000313" key="2">
    <source>
        <dbReference type="EMBL" id="JAH30393.1"/>
    </source>
</evidence>
<dbReference type="AlphaFoldDB" id="A0A0E9RPX2"/>
<dbReference type="EMBL" id="GBXM01078184">
    <property type="protein sequence ID" value="JAH30393.1"/>
    <property type="molecule type" value="Transcribed_RNA"/>
</dbReference>
<accession>A0A0E9RPX2</accession>
<sequence length="71" mass="7573">MFIFSLLFSSWSCAFFSANSATLSSLSSAGLTVSTLSGFLWITRLSGLSNFSWAKSSNFRRKALAASSSSS</sequence>
<protein>
    <recommendedName>
        <fullName evidence="3">Secreted protein</fullName>
    </recommendedName>
</protein>
<feature type="chain" id="PRO_5002432493" description="Secreted protein" evidence="1">
    <location>
        <begin position="22"/>
        <end position="71"/>
    </location>
</feature>
<evidence type="ECO:0000256" key="1">
    <source>
        <dbReference type="SAM" id="SignalP"/>
    </source>
</evidence>